<evidence type="ECO:0000256" key="1">
    <source>
        <dbReference type="ARBA" id="ARBA00004141"/>
    </source>
</evidence>
<dbReference type="Proteomes" id="UP000288805">
    <property type="component" value="Unassembled WGS sequence"/>
</dbReference>
<organism evidence="8 9">
    <name type="scientific">Vitis vinifera</name>
    <name type="common">Grape</name>
    <dbReference type="NCBI Taxonomy" id="29760"/>
    <lineage>
        <taxon>Eukaryota</taxon>
        <taxon>Viridiplantae</taxon>
        <taxon>Streptophyta</taxon>
        <taxon>Embryophyta</taxon>
        <taxon>Tracheophyta</taxon>
        <taxon>Spermatophyta</taxon>
        <taxon>Magnoliopsida</taxon>
        <taxon>eudicotyledons</taxon>
        <taxon>Gunneridae</taxon>
        <taxon>Pentapetalae</taxon>
        <taxon>rosids</taxon>
        <taxon>Vitales</taxon>
        <taxon>Vitaceae</taxon>
        <taxon>Viteae</taxon>
        <taxon>Vitis</taxon>
    </lineage>
</organism>
<reference evidence="8 9" key="1">
    <citation type="journal article" date="2018" name="PLoS Genet.">
        <title>Population sequencing reveals clonal diversity and ancestral inbreeding in the grapevine cultivar Chardonnay.</title>
        <authorList>
            <person name="Roach M.J."/>
            <person name="Johnson D.L."/>
            <person name="Bohlmann J."/>
            <person name="van Vuuren H.J."/>
            <person name="Jones S.J."/>
            <person name="Pretorius I.S."/>
            <person name="Schmidt S.A."/>
            <person name="Borneman A.R."/>
        </authorList>
    </citation>
    <scope>NUCLEOTIDE SEQUENCE [LARGE SCALE GENOMIC DNA]</scope>
    <source>
        <strain evidence="9">cv. Chardonnay</strain>
        <tissue evidence="8">Leaf</tissue>
    </source>
</reference>
<feature type="transmembrane region" description="Helical" evidence="6">
    <location>
        <begin position="167"/>
        <end position="186"/>
    </location>
</feature>
<evidence type="ECO:0000313" key="9">
    <source>
        <dbReference type="Proteomes" id="UP000288805"/>
    </source>
</evidence>
<evidence type="ECO:0000259" key="7">
    <source>
        <dbReference type="Pfam" id="PF00892"/>
    </source>
</evidence>
<feature type="transmembrane region" description="Helical" evidence="6">
    <location>
        <begin position="260"/>
        <end position="279"/>
    </location>
</feature>
<dbReference type="GO" id="GO:0022857">
    <property type="term" value="F:transmembrane transporter activity"/>
    <property type="evidence" value="ECO:0007669"/>
    <property type="project" value="InterPro"/>
</dbReference>
<dbReference type="SUPFAM" id="SSF103481">
    <property type="entry name" value="Multidrug resistance efflux transporter EmrE"/>
    <property type="match status" value="1"/>
</dbReference>
<feature type="transmembrane region" description="Helical" evidence="6">
    <location>
        <begin position="234"/>
        <end position="253"/>
    </location>
</feature>
<dbReference type="AlphaFoldDB" id="A0A438CNM7"/>
<feature type="transmembrane region" description="Helical" evidence="6">
    <location>
        <begin position="12"/>
        <end position="33"/>
    </location>
</feature>
<feature type="transmembrane region" description="Helical" evidence="6">
    <location>
        <begin position="85"/>
        <end position="107"/>
    </location>
</feature>
<keyword evidence="5 6" id="KW-0472">Membrane</keyword>
<evidence type="ECO:0000256" key="6">
    <source>
        <dbReference type="RuleBase" id="RU363077"/>
    </source>
</evidence>
<dbReference type="GO" id="GO:0016020">
    <property type="term" value="C:membrane"/>
    <property type="evidence" value="ECO:0007669"/>
    <property type="project" value="UniProtKB-SubCell"/>
</dbReference>
<feature type="transmembrane region" description="Helical" evidence="6">
    <location>
        <begin position="119"/>
        <end position="137"/>
    </location>
</feature>
<sequence>MASGKFWNVMTGLKPVLAMVVVQVSLGGINIMYKLAKSDGMSMKVLIAYRYIFAAAFTVPLALIFDRGSLGQNLYAESLTLTSATFAAAMTNIIPAMAFVLAIVLRMERLAIGTVAGKAKVLGTLLSISGALVLTFYKGVELNLWSTNINLLHHGAATSQQSSNDQVLGSILAVVACMCFAVWLIIQAKISMVYPSYSGTALTCVSAAIQSVVYPCAEKKWSAWKLGWDIRLLTVVYTGVWATGLMVAIMSWATRLRGPLFVSSFYPLILVTVAILGSLLLDEQLYLGSIIAVVLILVGLYGVLWGKGKEMKQSAQVDGAKSSTEPELRGIVIETSSSTEGKPTATSTICPIQAADRGSGVVSPAAVVHE</sequence>
<dbReference type="EMBL" id="QGNW01002165">
    <property type="protein sequence ID" value="RVW24811.1"/>
    <property type="molecule type" value="Genomic_DNA"/>
</dbReference>
<dbReference type="InterPro" id="IPR037185">
    <property type="entry name" value="EmrE-like"/>
</dbReference>
<proteinExistence type="inferred from homology"/>
<feature type="transmembrane region" description="Helical" evidence="6">
    <location>
        <begin position="193"/>
        <end position="214"/>
    </location>
</feature>
<feature type="domain" description="EamA" evidence="7">
    <location>
        <begin position="168"/>
        <end position="304"/>
    </location>
</feature>
<evidence type="ECO:0000256" key="5">
    <source>
        <dbReference type="ARBA" id="ARBA00023136"/>
    </source>
</evidence>
<dbReference type="InterPro" id="IPR000620">
    <property type="entry name" value="EamA_dom"/>
</dbReference>
<accession>A0A438CNM7</accession>
<feature type="transmembrane region" description="Helical" evidence="6">
    <location>
        <begin position="45"/>
        <end position="65"/>
    </location>
</feature>
<name>A0A438CNM7_VITVI</name>
<evidence type="ECO:0000256" key="3">
    <source>
        <dbReference type="ARBA" id="ARBA00022692"/>
    </source>
</evidence>
<keyword evidence="3 6" id="KW-0812">Transmembrane</keyword>
<gene>
    <name evidence="8" type="primary">VvCHDh001032_3</name>
    <name evidence="8" type="ORF">CK203_080314</name>
</gene>
<comment type="similarity">
    <text evidence="2 6">Belongs to the drug/metabolite transporter (DMT) superfamily. Plant drug/metabolite exporter (P-DME) (TC 2.A.7.4) family.</text>
</comment>
<protein>
    <recommendedName>
        <fullName evidence="6">WAT1-related protein</fullName>
    </recommendedName>
</protein>
<evidence type="ECO:0000313" key="8">
    <source>
        <dbReference type="EMBL" id="RVW24811.1"/>
    </source>
</evidence>
<dbReference type="InterPro" id="IPR030184">
    <property type="entry name" value="WAT1-related"/>
</dbReference>
<feature type="transmembrane region" description="Helical" evidence="6">
    <location>
        <begin position="285"/>
        <end position="304"/>
    </location>
</feature>
<dbReference type="Pfam" id="PF00892">
    <property type="entry name" value="EamA"/>
    <property type="match status" value="1"/>
</dbReference>
<comment type="caution">
    <text evidence="8">The sequence shown here is derived from an EMBL/GenBank/DDBJ whole genome shotgun (WGS) entry which is preliminary data.</text>
</comment>
<evidence type="ECO:0000256" key="4">
    <source>
        <dbReference type="ARBA" id="ARBA00022989"/>
    </source>
</evidence>
<evidence type="ECO:0000256" key="2">
    <source>
        <dbReference type="ARBA" id="ARBA00007635"/>
    </source>
</evidence>
<dbReference type="PANTHER" id="PTHR31218">
    <property type="entry name" value="WAT1-RELATED PROTEIN"/>
    <property type="match status" value="1"/>
</dbReference>
<comment type="subcellular location">
    <subcellularLocation>
        <location evidence="1 6">Membrane</location>
        <topology evidence="1 6">Multi-pass membrane protein</topology>
    </subcellularLocation>
</comment>
<keyword evidence="4 6" id="KW-1133">Transmembrane helix</keyword>